<dbReference type="PANTHER" id="PTHR35849">
    <property type="entry name" value="BLR2341 PROTEIN"/>
    <property type="match status" value="1"/>
</dbReference>
<dbReference type="SUPFAM" id="SSF52091">
    <property type="entry name" value="SpoIIaa-like"/>
    <property type="match status" value="1"/>
</dbReference>
<comment type="caution">
    <text evidence="2">The sequence shown here is derived from an EMBL/GenBank/DDBJ whole genome shotgun (WGS) entry which is preliminary data.</text>
</comment>
<evidence type="ECO:0000259" key="1">
    <source>
        <dbReference type="PROSITE" id="PS50801"/>
    </source>
</evidence>
<dbReference type="EMBL" id="JBHSUS010000001">
    <property type="protein sequence ID" value="MFC6441143.1"/>
    <property type="molecule type" value="Genomic_DNA"/>
</dbReference>
<dbReference type="RefSeq" id="WP_131258520.1">
    <property type="nucleotide sequence ID" value="NZ_JBHSUS010000001.1"/>
</dbReference>
<dbReference type="PANTHER" id="PTHR35849:SF1">
    <property type="entry name" value="INTERMEMBRANE PHOSPHOLIPID TRANSPORT SYSTEM BINDING PROTEIN MLAB"/>
    <property type="match status" value="1"/>
</dbReference>
<protein>
    <submittedName>
        <fullName evidence="2">Lipid asymmetry maintenance protein MlaB</fullName>
    </submittedName>
</protein>
<dbReference type="Pfam" id="PF13466">
    <property type="entry name" value="STAS_2"/>
    <property type="match status" value="1"/>
</dbReference>
<dbReference type="InterPro" id="IPR052746">
    <property type="entry name" value="MlaB_ABC_Transporter"/>
</dbReference>
<feature type="domain" description="STAS" evidence="1">
    <location>
        <begin position="1"/>
        <end position="98"/>
    </location>
</feature>
<proteinExistence type="predicted"/>
<evidence type="ECO:0000313" key="3">
    <source>
        <dbReference type="Proteomes" id="UP001596364"/>
    </source>
</evidence>
<organism evidence="2 3">
    <name type="scientific">Pseudobowmanella zhangzhouensis</name>
    <dbReference type="NCBI Taxonomy" id="1537679"/>
    <lineage>
        <taxon>Bacteria</taxon>
        <taxon>Pseudomonadati</taxon>
        <taxon>Pseudomonadota</taxon>
        <taxon>Gammaproteobacteria</taxon>
        <taxon>Alteromonadales</taxon>
        <taxon>Alteromonadaceae</taxon>
    </lineage>
</organism>
<gene>
    <name evidence="2" type="ORF">ACFP85_13405</name>
</gene>
<keyword evidence="3" id="KW-1185">Reference proteome</keyword>
<dbReference type="InterPro" id="IPR002645">
    <property type="entry name" value="STAS_dom"/>
</dbReference>
<evidence type="ECO:0000313" key="2">
    <source>
        <dbReference type="EMBL" id="MFC6441143.1"/>
    </source>
</evidence>
<name>A0ABW1XML7_9ALTE</name>
<dbReference type="InterPro" id="IPR036513">
    <property type="entry name" value="STAS_dom_sf"/>
</dbReference>
<accession>A0ABW1XML7</accession>
<dbReference type="Gene3D" id="3.30.750.24">
    <property type="entry name" value="STAS domain"/>
    <property type="match status" value="1"/>
</dbReference>
<dbReference type="CDD" id="cd07043">
    <property type="entry name" value="STAS_anti-anti-sigma_factors"/>
    <property type="match status" value="1"/>
</dbReference>
<sequence length="98" mass="10555">MSLTINLNNNRAELVGALTHQQVANAWPDFATVAQRSKDALTLDLSGVDNIDTAGLAWLIHLVGVARASNVALYFSAIPERLTSLAKISNVEDLLQVQ</sequence>
<reference evidence="3" key="1">
    <citation type="journal article" date="2019" name="Int. J. Syst. Evol. Microbiol.">
        <title>The Global Catalogue of Microorganisms (GCM) 10K type strain sequencing project: providing services to taxonomists for standard genome sequencing and annotation.</title>
        <authorList>
            <consortium name="The Broad Institute Genomics Platform"/>
            <consortium name="The Broad Institute Genome Sequencing Center for Infectious Disease"/>
            <person name="Wu L."/>
            <person name="Ma J."/>
        </authorList>
    </citation>
    <scope>NUCLEOTIDE SEQUENCE [LARGE SCALE GENOMIC DNA]</scope>
    <source>
        <strain evidence="3">CGMCC 1.16031</strain>
    </source>
</reference>
<dbReference type="PROSITE" id="PS50801">
    <property type="entry name" value="STAS"/>
    <property type="match status" value="1"/>
</dbReference>
<dbReference type="Proteomes" id="UP001596364">
    <property type="component" value="Unassembled WGS sequence"/>
</dbReference>
<dbReference type="InterPro" id="IPR058548">
    <property type="entry name" value="MlaB-like_STAS"/>
</dbReference>